<dbReference type="Pfam" id="PF00814">
    <property type="entry name" value="TsaD"/>
    <property type="match status" value="1"/>
</dbReference>
<dbReference type="EMBL" id="OUNR01000022">
    <property type="protein sequence ID" value="SPP66765.1"/>
    <property type="molecule type" value="Genomic_DNA"/>
</dbReference>
<keyword evidence="3" id="KW-1185">Reference proteome</keyword>
<dbReference type="Gene3D" id="3.30.420.40">
    <property type="match status" value="2"/>
</dbReference>
<feature type="domain" description="Gcp-like" evidence="1">
    <location>
        <begin position="30"/>
        <end position="133"/>
    </location>
</feature>
<reference evidence="3" key="1">
    <citation type="submission" date="2018-04" db="EMBL/GenBank/DDBJ databases">
        <authorList>
            <person name="Lucker S."/>
            <person name="Sakoula D."/>
        </authorList>
    </citation>
    <scope>NUCLEOTIDE SEQUENCE [LARGE SCALE GENOMIC DNA]</scope>
</reference>
<dbReference type="OrthoDB" id="9784166at2"/>
<dbReference type="InterPro" id="IPR043129">
    <property type="entry name" value="ATPase_NBD"/>
</dbReference>
<dbReference type="Proteomes" id="UP000248168">
    <property type="component" value="Unassembled WGS sequence"/>
</dbReference>
<dbReference type="SUPFAM" id="SSF53067">
    <property type="entry name" value="Actin-like ATPase domain"/>
    <property type="match status" value="2"/>
</dbReference>
<dbReference type="InterPro" id="IPR000905">
    <property type="entry name" value="Gcp-like_dom"/>
</dbReference>
<gene>
    <name evidence="2" type="ORF">NITLEN_90020</name>
</gene>
<dbReference type="CDD" id="cd24032">
    <property type="entry name" value="ASKHA_NBD_TsaB"/>
    <property type="match status" value="1"/>
</dbReference>
<organism evidence="2 3">
    <name type="scientific">Nitrospira lenta</name>
    <dbReference type="NCBI Taxonomy" id="1436998"/>
    <lineage>
        <taxon>Bacteria</taxon>
        <taxon>Pseudomonadati</taxon>
        <taxon>Nitrospirota</taxon>
        <taxon>Nitrospiria</taxon>
        <taxon>Nitrospirales</taxon>
        <taxon>Nitrospiraceae</taxon>
        <taxon>Nitrospira</taxon>
    </lineage>
</organism>
<evidence type="ECO:0000313" key="3">
    <source>
        <dbReference type="Proteomes" id="UP000248168"/>
    </source>
</evidence>
<dbReference type="InterPro" id="IPR022496">
    <property type="entry name" value="T6A_TsaB"/>
</dbReference>
<dbReference type="AlphaFoldDB" id="A0A330LAA2"/>
<name>A0A330LAA2_9BACT</name>
<evidence type="ECO:0000259" key="1">
    <source>
        <dbReference type="Pfam" id="PF00814"/>
    </source>
</evidence>
<dbReference type="GO" id="GO:0005829">
    <property type="term" value="C:cytosol"/>
    <property type="evidence" value="ECO:0007669"/>
    <property type="project" value="TreeGrafter"/>
</dbReference>
<sequence>MKILAVETATSWQSVALLDDDKVLAREDQEATGAHGTLLLPAITRLLANAGLTLMQLDGLACSSGPGSFTGLRVGTATLLGLRAATDLPLVLVPTLEAMAWSLRGTSGPICPVLPSRKDEIYWAVFRWGTDGLVERLVSEHVGSPQALAQALTGTTTMFGEGWTMMEPAIRAALGPDVTIIPVSGDPVRPSAVTVGQAGIERLRRGEIAGDHVAPLYVQRTEAEIRYEQSGGVSPVARRQARVATKTAARAARQPRSTGKTRG</sequence>
<dbReference type="PANTHER" id="PTHR11735">
    <property type="entry name" value="TRNA N6-ADENOSINE THREONYLCARBAMOYLTRANSFERASE"/>
    <property type="match status" value="1"/>
</dbReference>
<protein>
    <submittedName>
        <fullName evidence="2">Putative Peptidase M22</fullName>
    </submittedName>
</protein>
<proteinExistence type="predicted"/>
<accession>A0A330LAA2</accession>
<dbReference type="RefSeq" id="WP_121990886.1">
    <property type="nucleotide sequence ID" value="NZ_OUNR01000022.1"/>
</dbReference>
<dbReference type="GO" id="GO:0002949">
    <property type="term" value="P:tRNA threonylcarbamoyladenosine modification"/>
    <property type="evidence" value="ECO:0007669"/>
    <property type="project" value="InterPro"/>
</dbReference>
<dbReference type="NCBIfam" id="TIGR03725">
    <property type="entry name" value="T6A_YeaZ"/>
    <property type="match status" value="1"/>
</dbReference>
<dbReference type="PANTHER" id="PTHR11735:SF11">
    <property type="entry name" value="TRNA THREONYLCARBAMOYLADENOSINE BIOSYNTHESIS PROTEIN TSAB"/>
    <property type="match status" value="1"/>
</dbReference>
<evidence type="ECO:0000313" key="2">
    <source>
        <dbReference type="EMBL" id="SPP66765.1"/>
    </source>
</evidence>
<dbReference type="FunCoup" id="A0A330LAA2">
    <property type="interactions" value="354"/>
</dbReference>
<dbReference type="InParanoid" id="A0A330LAA2"/>